<sequence>MTSDKFALPRRLLVYCDSLARRQRLLETHSATLVRLRDAGYLVQLPQGWKPETTADSTSGVASGNVTAFAVHSFFVELERYRHQQQPGAAWVGHTLVHAPLLESTQDLIRSFAFPDGTVVVADRQVSGRGRRGATWDSPGGSLAFSLQLELQNGCDQPVQFIQYIAGLALAESIPNESPEAEQEAARALHIKWPNDLLVDGLKVAGILCESSVFRDRFTVYVGIGVNVANAAPTAALAQFSWASALTRERLLARFLVRFERFLTIFLDKGWVASGLGARYTARWLHQRQLVLLAETNQRGRIIGLSQQGCLLVELDPLSGERGRSGASAIAGQAQCEAGTCSQYIEVEPDVSSFDWQRGIVQRKQ</sequence>
<organism evidence="4 5">
    <name type="scientific">Cyanidioschyzon merolae (strain NIES-3377 / 10D)</name>
    <name type="common">Unicellular red alga</name>
    <dbReference type="NCBI Taxonomy" id="280699"/>
    <lineage>
        <taxon>Eukaryota</taxon>
        <taxon>Rhodophyta</taxon>
        <taxon>Bangiophyceae</taxon>
        <taxon>Cyanidiales</taxon>
        <taxon>Cyanidiaceae</taxon>
        <taxon>Cyanidioschyzon</taxon>
    </lineage>
</organism>
<dbReference type="Gramene" id="CMC080CT">
    <property type="protein sequence ID" value="CMC080CT"/>
    <property type="gene ID" value="CMC080C"/>
</dbReference>
<dbReference type="NCBIfam" id="TIGR00121">
    <property type="entry name" value="birA_ligase"/>
    <property type="match status" value="1"/>
</dbReference>
<dbReference type="EMBL" id="AP006485">
    <property type="protein sequence ID" value="BAM79018.1"/>
    <property type="molecule type" value="Genomic_DNA"/>
</dbReference>
<evidence type="ECO:0000256" key="2">
    <source>
        <dbReference type="ARBA" id="ARBA00022598"/>
    </source>
</evidence>
<dbReference type="HOGENOM" id="CLU_759451_0_0_1"/>
<evidence type="ECO:0000259" key="3">
    <source>
        <dbReference type="PROSITE" id="PS51733"/>
    </source>
</evidence>
<reference evidence="4 5" key="1">
    <citation type="journal article" date="2004" name="Nature">
        <title>Genome sequence of the ultrasmall unicellular red alga Cyanidioschyzon merolae 10D.</title>
        <authorList>
            <person name="Matsuzaki M."/>
            <person name="Misumi O."/>
            <person name="Shin-i T."/>
            <person name="Maruyama S."/>
            <person name="Takahara M."/>
            <person name="Miyagishima S."/>
            <person name="Mori T."/>
            <person name="Nishida K."/>
            <person name="Yagisawa F."/>
            <person name="Nishida K."/>
            <person name="Yoshida Y."/>
            <person name="Nishimura Y."/>
            <person name="Nakao S."/>
            <person name="Kobayashi T."/>
            <person name="Momoyama Y."/>
            <person name="Higashiyama T."/>
            <person name="Minoda A."/>
            <person name="Sano M."/>
            <person name="Nomoto H."/>
            <person name="Oishi K."/>
            <person name="Hayashi H."/>
            <person name="Ohta F."/>
            <person name="Nishizaka S."/>
            <person name="Haga S."/>
            <person name="Miura S."/>
            <person name="Morishita T."/>
            <person name="Kabeya Y."/>
            <person name="Terasawa K."/>
            <person name="Suzuki Y."/>
            <person name="Ishii Y."/>
            <person name="Asakawa S."/>
            <person name="Takano H."/>
            <person name="Ohta N."/>
            <person name="Kuroiwa H."/>
            <person name="Tanaka K."/>
            <person name="Shimizu N."/>
            <person name="Sugano S."/>
            <person name="Sato N."/>
            <person name="Nozaki H."/>
            <person name="Ogasawara N."/>
            <person name="Kohara Y."/>
            <person name="Kuroiwa T."/>
        </authorList>
    </citation>
    <scope>NUCLEOTIDE SEQUENCE [LARGE SCALE GENOMIC DNA]</scope>
    <source>
        <strain evidence="4 5">10D</strain>
    </source>
</reference>
<dbReference type="KEGG" id="cme:CYME_CMC080C"/>
<reference evidence="4 5" key="2">
    <citation type="journal article" date="2007" name="BMC Biol.">
        <title>A 100%-complete sequence reveals unusually simple genomic features in the hot-spring red alga Cyanidioschyzon merolae.</title>
        <authorList>
            <person name="Nozaki H."/>
            <person name="Takano H."/>
            <person name="Misumi O."/>
            <person name="Terasawa K."/>
            <person name="Matsuzaki M."/>
            <person name="Maruyama S."/>
            <person name="Nishida K."/>
            <person name="Yagisawa F."/>
            <person name="Yoshida Y."/>
            <person name="Fujiwara T."/>
            <person name="Takio S."/>
            <person name="Tamura K."/>
            <person name="Chung S.J."/>
            <person name="Nakamura S."/>
            <person name="Kuroiwa H."/>
            <person name="Tanaka K."/>
            <person name="Sato N."/>
            <person name="Kuroiwa T."/>
        </authorList>
    </citation>
    <scope>NUCLEOTIDE SEQUENCE [LARGE SCALE GENOMIC DNA]</scope>
    <source>
        <strain evidence="4 5">10D</strain>
    </source>
</reference>
<evidence type="ECO:0000313" key="5">
    <source>
        <dbReference type="Proteomes" id="UP000007014"/>
    </source>
</evidence>
<dbReference type="PANTHER" id="PTHR12835:SF5">
    <property type="entry name" value="BIOTIN--PROTEIN LIGASE"/>
    <property type="match status" value="1"/>
</dbReference>
<proteinExistence type="inferred from homology"/>
<evidence type="ECO:0000313" key="4">
    <source>
        <dbReference type="EMBL" id="BAM79018.1"/>
    </source>
</evidence>
<dbReference type="InterPro" id="IPR004143">
    <property type="entry name" value="BPL_LPL_catalytic"/>
</dbReference>
<name>M1VER9_CYAM1</name>
<feature type="domain" description="BPL/LPL catalytic" evidence="3">
    <location>
        <begin position="87"/>
        <end position="267"/>
    </location>
</feature>
<keyword evidence="5" id="KW-1185">Reference proteome</keyword>
<dbReference type="STRING" id="280699.M1VER9"/>
<dbReference type="PROSITE" id="PS51733">
    <property type="entry name" value="BPL_LPL_CATALYTIC"/>
    <property type="match status" value="1"/>
</dbReference>
<dbReference type="GeneID" id="16992469"/>
<gene>
    <name evidence="4" type="ORF">CYME_CMC080C</name>
</gene>
<keyword evidence="2" id="KW-0436">Ligase</keyword>
<evidence type="ECO:0000256" key="1">
    <source>
        <dbReference type="ARBA" id="ARBA00009934"/>
    </source>
</evidence>
<dbReference type="eggNOG" id="KOG1536">
    <property type="taxonomic scope" value="Eukaryota"/>
</dbReference>
<dbReference type="CDD" id="cd16442">
    <property type="entry name" value="BPL"/>
    <property type="match status" value="1"/>
</dbReference>
<protein>
    <submittedName>
        <fullName evidence="4">Similar to biotin holocarboxylase synthetase</fullName>
    </submittedName>
</protein>
<dbReference type="RefSeq" id="XP_005535304.1">
    <property type="nucleotide sequence ID" value="XM_005535247.1"/>
</dbReference>
<dbReference type="InterPro" id="IPR004408">
    <property type="entry name" value="Biotin_CoA_COase_ligase"/>
</dbReference>
<dbReference type="OMA" id="MECDASC"/>
<dbReference type="GO" id="GO:0005737">
    <property type="term" value="C:cytoplasm"/>
    <property type="evidence" value="ECO:0007669"/>
    <property type="project" value="TreeGrafter"/>
</dbReference>
<dbReference type="Gene3D" id="3.30.930.10">
    <property type="entry name" value="Bira Bifunctional Protein, Domain 2"/>
    <property type="match status" value="1"/>
</dbReference>
<dbReference type="AlphaFoldDB" id="M1VER9"/>
<dbReference type="GO" id="GO:0004077">
    <property type="term" value="F:biotin--[biotin carboxyl-carrier protein] ligase activity"/>
    <property type="evidence" value="ECO:0007669"/>
    <property type="project" value="InterPro"/>
</dbReference>
<dbReference type="Pfam" id="PF03099">
    <property type="entry name" value="BPL_LplA_LipB"/>
    <property type="match status" value="1"/>
</dbReference>
<accession>M1VER9</accession>
<dbReference type="OrthoDB" id="3971at2759"/>
<dbReference type="SUPFAM" id="SSF55681">
    <property type="entry name" value="Class II aaRS and biotin synthetases"/>
    <property type="match status" value="1"/>
</dbReference>
<dbReference type="InterPro" id="IPR045864">
    <property type="entry name" value="aa-tRNA-synth_II/BPL/LPL"/>
</dbReference>
<dbReference type="PANTHER" id="PTHR12835">
    <property type="entry name" value="BIOTIN PROTEIN LIGASE"/>
    <property type="match status" value="1"/>
</dbReference>
<comment type="similarity">
    <text evidence="1">Belongs to the biotin--protein ligase family.</text>
</comment>
<dbReference type="Proteomes" id="UP000007014">
    <property type="component" value="Chromosome 3"/>
</dbReference>